<keyword evidence="3" id="KW-1185">Reference proteome</keyword>
<sequence length="170" mass="18662">MASWIVRLEFRRTTSILAVSRVRNAAMAVTWRSVETAAGANLVATRRLADTTSTRVLSEAARTVRWIQATNGSVGEPTAISVRPEDAPQQVPDLVTLAEIGKLLGVSRQRAQQLSRQPDFPRPLAKTGSGPLYALSDAENYYRVRQFRKGRDHPGDSPPDAGRQPGEEQI</sequence>
<feature type="region of interest" description="Disordered" evidence="1">
    <location>
        <begin position="146"/>
        <end position="170"/>
    </location>
</feature>
<reference evidence="3" key="1">
    <citation type="submission" date="2020-07" db="EMBL/GenBank/DDBJ databases">
        <title>A new Micromonospora strain with potent antibiotic activity isolated from the microbiome of a mid-Atlantic deep-sea sponge.</title>
        <authorList>
            <person name="Back C.R."/>
            <person name="Stennett H.L."/>
            <person name="Williams S.E."/>
            <person name="Wang L."/>
            <person name="Ojeda Gomez J."/>
            <person name="Abdulle O.M."/>
            <person name="Duffy T."/>
            <person name="Hendry K.R."/>
            <person name="Powell D."/>
            <person name="Stach J.E."/>
            <person name="Essex-Lopresti A.E."/>
            <person name="Willis C.L."/>
            <person name="Curnow P."/>
            <person name="Race P.R."/>
        </authorList>
    </citation>
    <scope>NUCLEOTIDE SEQUENCE [LARGE SCALE GENOMIC DNA]</scope>
    <source>
        <strain evidence="3">28ISP2-46</strain>
    </source>
</reference>
<protein>
    <recommendedName>
        <fullName evidence="4">Helix-turn-helix domain-containing protein</fullName>
    </recommendedName>
</protein>
<dbReference type="KEGG" id="mfeu:H1D33_05825"/>
<evidence type="ECO:0000313" key="2">
    <source>
        <dbReference type="EMBL" id="QLQ38382.1"/>
    </source>
</evidence>
<dbReference type="RefSeq" id="WP_181570813.1">
    <property type="nucleotide sequence ID" value="NZ_CP059322.2"/>
</dbReference>
<evidence type="ECO:0000313" key="3">
    <source>
        <dbReference type="Proteomes" id="UP000510844"/>
    </source>
</evidence>
<evidence type="ECO:0000256" key="1">
    <source>
        <dbReference type="SAM" id="MobiDB-lite"/>
    </source>
</evidence>
<dbReference type="EMBL" id="CP059322">
    <property type="protein sequence ID" value="QLQ38382.1"/>
    <property type="molecule type" value="Genomic_DNA"/>
</dbReference>
<feature type="region of interest" description="Disordered" evidence="1">
    <location>
        <begin position="113"/>
        <end position="132"/>
    </location>
</feature>
<evidence type="ECO:0008006" key="4">
    <source>
        <dbReference type="Google" id="ProtNLM"/>
    </source>
</evidence>
<dbReference type="Proteomes" id="UP000510844">
    <property type="component" value="Chromosome"/>
</dbReference>
<organism evidence="2 3">
    <name type="scientific">Micromonospora robiginosa</name>
    <dbReference type="NCBI Taxonomy" id="2749844"/>
    <lineage>
        <taxon>Bacteria</taxon>
        <taxon>Bacillati</taxon>
        <taxon>Actinomycetota</taxon>
        <taxon>Actinomycetes</taxon>
        <taxon>Micromonosporales</taxon>
        <taxon>Micromonosporaceae</taxon>
        <taxon>Micromonospora</taxon>
    </lineage>
</organism>
<dbReference type="AlphaFoldDB" id="A0A7L6B8S9"/>
<accession>A0A7L6B8S9</accession>
<proteinExistence type="predicted"/>
<gene>
    <name evidence="2" type="ORF">H1D33_05825</name>
</gene>
<reference evidence="2 3" key="2">
    <citation type="journal article" date="2021" name="Mar. Drugs">
        <title>A New Micromonospora Strain with Antibiotic Activity Isolated from the Microbiome of a Mid-Atlantic Deep-Sea Sponge.</title>
        <authorList>
            <person name="Back C.R."/>
            <person name="Stennett H.L."/>
            <person name="Williams S.E."/>
            <person name="Wang L."/>
            <person name="Ojeda Gomez J."/>
            <person name="Abdulle O.M."/>
            <person name="Duffy T."/>
            <person name="Neal C."/>
            <person name="Mantell J."/>
            <person name="Jepson M.A."/>
            <person name="Hendry K.R."/>
            <person name="Powell D."/>
            <person name="Stach J.E.M."/>
            <person name="Essex-Lopresti A.E."/>
            <person name="Willis C.L."/>
            <person name="Curnow P."/>
            <person name="Race P.R."/>
        </authorList>
    </citation>
    <scope>NUCLEOTIDE SEQUENCE [LARGE SCALE GENOMIC DNA]</scope>
    <source>
        <strain evidence="2 3">28ISP2-46</strain>
    </source>
</reference>
<name>A0A7L6B8S9_9ACTN</name>